<evidence type="ECO:0000313" key="2">
    <source>
        <dbReference type="Proteomes" id="UP001519344"/>
    </source>
</evidence>
<dbReference type="Proteomes" id="UP001519344">
    <property type="component" value="Unassembled WGS sequence"/>
</dbReference>
<accession>A0ABS4HRG0</accession>
<protein>
    <recommendedName>
        <fullName evidence="3">Photosynthesis system II assembly factor Ycf48/Hcf136-like domain-containing protein</fullName>
    </recommendedName>
</protein>
<dbReference type="EMBL" id="JAGGKV010000001">
    <property type="protein sequence ID" value="MBP1961204.1"/>
    <property type="molecule type" value="Genomic_DNA"/>
</dbReference>
<dbReference type="SUPFAM" id="SSF110296">
    <property type="entry name" value="Oligoxyloglucan reducing end-specific cellobiohydrolase"/>
    <property type="match status" value="1"/>
</dbReference>
<dbReference type="Gene3D" id="2.130.10.10">
    <property type="entry name" value="YVTN repeat-like/Quinoprotein amine dehydrogenase"/>
    <property type="match status" value="2"/>
</dbReference>
<gene>
    <name evidence="1" type="ORF">J2Z65_000398</name>
</gene>
<sequence>MIALMNNKKLMILFIFVLCAGCFHEKASPPSPRIHSTVKEKRNAELSIVPGVSIFVQDDRASKHDVPTKAITFVDELHGFGLTSGNEKASLMQTADGGITWKVQKGLTPLMSPGSLSFLDSRIGWVLSNVSYGQKSELRLTADGGQTWEVIAQDLPGFEGRKEVAFFRFFDRQTGLIAVRNDKDLMLLRTQDGGITWLASNRIPLPGTGVVTFLSSREGWFMGTGATSSSGISEKGREAVTLYHMTDGERWEEAGKVSTSLMPLALSFADAGHGFVLLQSNQQNREQEQVRQLLRTSDGGKTWSQHTFPTTFHPADASLQLSFLTSNSGWLWDTRNLWRTNDGGLNWKLLLS</sequence>
<comment type="caution">
    <text evidence="1">The sequence shown here is derived from an EMBL/GenBank/DDBJ whole genome shotgun (WGS) entry which is preliminary data.</text>
</comment>
<dbReference type="InterPro" id="IPR015943">
    <property type="entry name" value="WD40/YVTN_repeat-like_dom_sf"/>
</dbReference>
<evidence type="ECO:0000313" key="1">
    <source>
        <dbReference type="EMBL" id="MBP1961204.1"/>
    </source>
</evidence>
<reference evidence="1 2" key="1">
    <citation type="submission" date="2021-03" db="EMBL/GenBank/DDBJ databases">
        <title>Genomic Encyclopedia of Type Strains, Phase IV (KMG-IV): sequencing the most valuable type-strain genomes for metagenomic binning, comparative biology and taxonomic classification.</title>
        <authorList>
            <person name="Goeker M."/>
        </authorList>
    </citation>
    <scope>NUCLEOTIDE SEQUENCE [LARGE SCALE GENOMIC DNA]</scope>
    <source>
        <strain evidence="1 2">DSM 24950</strain>
    </source>
</reference>
<evidence type="ECO:0008006" key="3">
    <source>
        <dbReference type="Google" id="ProtNLM"/>
    </source>
</evidence>
<keyword evidence="2" id="KW-1185">Reference proteome</keyword>
<name>A0ABS4HRG0_9BACL</name>
<organism evidence="1 2">
    <name type="scientific">Paenibacillus aceris</name>
    <dbReference type="NCBI Taxonomy" id="869555"/>
    <lineage>
        <taxon>Bacteria</taxon>
        <taxon>Bacillati</taxon>
        <taxon>Bacillota</taxon>
        <taxon>Bacilli</taxon>
        <taxon>Bacillales</taxon>
        <taxon>Paenibacillaceae</taxon>
        <taxon>Paenibacillus</taxon>
    </lineage>
</organism>
<dbReference type="PANTHER" id="PTHR47199">
    <property type="entry name" value="PHOTOSYSTEM II STABILITY/ASSEMBLY FACTOR HCF136, CHLOROPLASTIC"/>
    <property type="match status" value="1"/>
</dbReference>
<proteinExistence type="predicted"/>
<dbReference type="CDD" id="cd15482">
    <property type="entry name" value="Sialidase_non-viral"/>
    <property type="match status" value="1"/>
</dbReference>
<dbReference type="PANTHER" id="PTHR47199:SF2">
    <property type="entry name" value="PHOTOSYSTEM II STABILITY_ASSEMBLY FACTOR HCF136, CHLOROPLASTIC"/>
    <property type="match status" value="1"/>
</dbReference>
<dbReference type="RefSeq" id="WP_167064206.1">
    <property type="nucleotide sequence ID" value="NZ_JAAOZR010000031.1"/>
</dbReference>